<sequence>MKMNFKQWGVALLAASIAFTSSLSLPSNYVKAEEGMNSQLTAPVIKTFSASMMQKPSKGSELKEEEFEKEQVNLYDIKINPEEIVLSGDVSIDGEKTPFSLSGKLYKHQISGVLVGDLSDELGNFKVERFEIENSEIKAGVFFNRTLPDEAFALYMTHEGSNKFVIIEESALEITSSENLGSIYNGELQVASNELISWFTTFDPEETKIEQSGEESVQERATHQVKTSTWSLVNTYTIGFYIIYTDISAVKLFVYFPIDTNSSLNTEFKIIGTKMKWDNGLRDGTWYNSNWEIGSGPNGGVLEMRVNANKPQAIKQTGISYKMIKKGTPQFSIGWSYSWYGISAGVTLNGNQPVSSETFKNHNAAGVSKVEKVKNAHMLLAGDYLAGTWDLDYYPHLGENKAVNATVTLKFSAYARSANKKVYGPIVAYSTSPTKIISK</sequence>
<name>A0ABR8T7D7_9BACL</name>
<keyword evidence="1" id="KW-0732">Signal</keyword>
<dbReference type="Proteomes" id="UP000608071">
    <property type="component" value="Unassembled WGS sequence"/>
</dbReference>
<comment type="caution">
    <text evidence="2">The sequence shown here is derived from an EMBL/GenBank/DDBJ whole genome shotgun (WGS) entry which is preliminary data.</text>
</comment>
<evidence type="ECO:0000313" key="3">
    <source>
        <dbReference type="Proteomes" id="UP000608071"/>
    </source>
</evidence>
<keyword evidence="3" id="KW-1185">Reference proteome</keyword>
<proteinExistence type="predicted"/>
<protein>
    <submittedName>
        <fullName evidence="2">Uncharacterized protein</fullName>
    </submittedName>
</protein>
<reference evidence="2 3" key="1">
    <citation type="submission" date="2020-08" db="EMBL/GenBank/DDBJ databases">
        <title>A Genomic Blueprint of the Chicken Gut Microbiome.</title>
        <authorList>
            <person name="Gilroy R."/>
            <person name="Ravi A."/>
            <person name="Getino M."/>
            <person name="Pursley I."/>
            <person name="Horton D.L."/>
            <person name="Alikhan N.-F."/>
            <person name="Baker D."/>
            <person name="Gharbi K."/>
            <person name="Hall N."/>
            <person name="Watson M."/>
            <person name="Adriaenssens E.M."/>
            <person name="Foster-Nyarko E."/>
            <person name="Jarju S."/>
            <person name="Secka A."/>
            <person name="Antonio M."/>
            <person name="Oren A."/>
            <person name="Chaudhuri R."/>
            <person name="La Ragione R.M."/>
            <person name="Hildebrand F."/>
            <person name="Pallen M.J."/>
        </authorList>
    </citation>
    <scope>NUCLEOTIDE SEQUENCE [LARGE SCALE GENOMIC DNA]</scope>
    <source>
        <strain evidence="2 3">Sa2BVA9</strain>
    </source>
</reference>
<evidence type="ECO:0000256" key="1">
    <source>
        <dbReference type="SAM" id="SignalP"/>
    </source>
</evidence>
<dbReference type="EMBL" id="JACSQL010000025">
    <property type="protein sequence ID" value="MBD7971249.1"/>
    <property type="molecule type" value="Genomic_DNA"/>
</dbReference>
<gene>
    <name evidence="2" type="ORF">H9647_24605</name>
</gene>
<evidence type="ECO:0000313" key="2">
    <source>
        <dbReference type="EMBL" id="MBD7971249.1"/>
    </source>
</evidence>
<accession>A0ABR8T7D7</accession>
<feature type="chain" id="PRO_5045203758" evidence="1">
    <location>
        <begin position="33"/>
        <end position="439"/>
    </location>
</feature>
<organism evidence="2 3">
    <name type="scientific">Paenibacillus gallinarum</name>
    <dbReference type="NCBI Taxonomy" id="2762232"/>
    <lineage>
        <taxon>Bacteria</taxon>
        <taxon>Bacillati</taxon>
        <taxon>Bacillota</taxon>
        <taxon>Bacilli</taxon>
        <taxon>Bacillales</taxon>
        <taxon>Paenibacillaceae</taxon>
        <taxon>Paenibacillus</taxon>
    </lineage>
</organism>
<feature type="signal peptide" evidence="1">
    <location>
        <begin position="1"/>
        <end position="32"/>
    </location>
</feature>
<dbReference type="RefSeq" id="WP_191805016.1">
    <property type="nucleotide sequence ID" value="NZ_JACSQL010000025.1"/>
</dbReference>